<dbReference type="InterPro" id="IPR017853">
    <property type="entry name" value="GH"/>
</dbReference>
<dbReference type="SMART" id="SM00642">
    <property type="entry name" value="Aamy"/>
    <property type="match status" value="1"/>
</dbReference>
<feature type="binding site" evidence="6">
    <location>
        <position position="812"/>
    </location>
    <ligand>
        <name>alpha-maltose 1-phosphate</name>
        <dbReference type="ChEBI" id="CHEBI:63576"/>
    </ligand>
</feature>
<reference evidence="8 9" key="1">
    <citation type="submission" date="2018-09" db="EMBL/GenBank/DDBJ databases">
        <title>Whole genome based analysis of evolution and adaptive divergence in Indian and Brazilian strains of Azospirillum brasilense.</title>
        <authorList>
            <person name="Singh C."/>
            <person name="Tripathi A.K."/>
        </authorList>
    </citation>
    <scope>NUCLEOTIDE SEQUENCE [LARGE SCALE GENOMIC DNA]</scope>
    <source>
        <strain evidence="8 9">MTCC4035</strain>
    </source>
</reference>
<dbReference type="RefSeq" id="WP_137114282.1">
    <property type="nucleotide sequence ID" value="NZ_CP032321.1"/>
</dbReference>
<dbReference type="Gene3D" id="2.60.40.10">
    <property type="entry name" value="Immunoglobulins"/>
    <property type="match status" value="1"/>
</dbReference>
<dbReference type="PANTHER" id="PTHR47786">
    <property type="entry name" value="ALPHA-1,4-GLUCAN:MALTOSE-1-PHOSPHATE MALTOSYLTRANSFERASE"/>
    <property type="match status" value="1"/>
</dbReference>
<feature type="binding site" evidence="6">
    <location>
        <begin position="988"/>
        <end position="989"/>
    </location>
    <ligand>
        <name>alpha-maltose 1-phosphate</name>
        <dbReference type="ChEBI" id="CHEBI:63576"/>
    </ligand>
</feature>
<dbReference type="Pfam" id="PF21702">
    <property type="entry name" value="GLGE_C"/>
    <property type="match status" value="1"/>
</dbReference>
<feature type="binding site" evidence="6">
    <location>
        <position position="849"/>
    </location>
    <ligand>
        <name>alpha-maltose 1-phosphate</name>
        <dbReference type="ChEBI" id="CHEBI:63576"/>
    </ligand>
</feature>
<feature type="binding site" evidence="6">
    <location>
        <position position="717"/>
    </location>
    <ligand>
        <name>alpha-maltose 1-phosphate</name>
        <dbReference type="ChEBI" id="CHEBI:63576"/>
    </ligand>
</feature>
<accession>A0A4D8PEE4</accession>
<comment type="function">
    <text evidence="6">Maltosyltransferase that uses maltose 1-phosphate (M1P) as the sugar donor to elongate linear or branched alpha-(1-&gt;4)-glucans. Is involved in a branched alpha-glucan biosynthetic pathway from trehalose, together with TreS, Mak and GlgB.</text>
</comment>
<dbReference type="PANTHER" id="PTHR47786:SF2">
    <property type="entry name" value="GLYCOSYL HYDROLASE FAMILY 13 CATALYTIC DOMAIN-CONTAINING PROTEIN"/>
    <property type="match status" value="1"/>
</dbReference>
<feature type="site" description="Transition state stabilizer" evidence="6">
    <location>
        <position position="935"/>
    </location>
</feature>
<keyword evidence="3 6" id="KW-0808">Transferase</keyword>
<evidence type="ECO:0000256" key="1">
    <source>
        <dbReference type="ARBA" id="ARBA00011738"/>
    </source>
</evidence>
<keyword evidence="4 6" id="KW-0119">Carbohydrate metabolism</keyword>
<comment type="subunit">
    <text evidence="1 6">Homodimer.</text>
</comment>
<dbReference type="InterPro" id="IPR013780">
    <property type="entry name" value="Glyco_hydro_b"/>
</dbReference>
<keyword evidence="2 6" id="KW-0328">Glycosyltransferase</keyword>
<dbReference type="CDD" id="cd11344">
    <property type="entry name" value="AmyAc_GlgE_like"/>
    <property type="match status" value="1"/>
</dbReference>
<dbReference type="EMBL" id="CP032321">
    <property type="protein sequence ID" value="QCN93898.1"/>
    <property type="molecule type" value="Genomic_DNA"/>
</dbReference>
<feature type="domain" description="Glycosyl hydrolase family 13 catalytic" evidence="7">
    <location>
        <begin position="3"/>
        <end position="337"/>
    </location>
</feature>
<name>A0A4D8PEE4_9PROT</name>
<dbReference type="GO" id="GO:0004553">
    <property type="term" value="F:hydrolase activity, hydrolyzing O-glycosyl compounds"/>
    <property type="evidence" value="ECO:0007669"/>
    <property type="project" value="InterPro"/>
</dbReference>
<evidence type="ECO:0000313" key="9">
    <source>
        <dbReference type="Proteomes" id="UP000298595"/>
    </source>
</evidence>
<dbReference type="GO" id="GO:0030979">
    <property type="term" value="P:alpha-glucan biosynthetic process"/>
    <property type="evidence" value="ECO:0007669"/>
    <property type="project" value="UniProtKB-UniRule"/>
</dbReference>
<evidence type="ECO:0000256" key="2">
    <source>
        <dbReference type="ARBA" id="ARBA00022676"/>
    </source>
</evidence>
<dbReference type="Pfam" id="PF11896">
    <property type="entry name" value="GlgE_dom_N_S"/>
    <property type="match status" value="1"/>
</dbReference>
<protein>
    <recommendedName>
        <fullName evidence="6">Alpha-1,4-glucan:maltose-1-phosphate maltosyltransferase</fullName>
        <shortName evidence="6">GMPMT</shortName>
        <ecNumber evidence="6">2.4.99.16</ecNumber>
    </recommendedName>
    <alternativeName>
        <fullName evidence="6">(1-&gt;4)-alpha-D-glucan:maltose-1-phosphate alpha-D-maltosyltransferase</fullName>
    </alternativeName>
</protein>
<evidence type="ECO:0000256" key="5">
    <source>
        <dbReference type="ARBA" id="ARBA00048735"/>
    </source>
</evidence>
<dbReference type="Gene3D" id="3.20.20.80">
    <property type="entry name" value="Glycosidases"/>
    <property type="match status" value="2"/>
</dbReference>
<comment type="catalytic activity">
    <reaction evidence="5 6">
        <text>alpha-maltose 1-phosphate + [(1-&gt;4)-alpha-D-glucosyl](n) = [(1-&gt;4)-alpha-D-glucosyl](n+2) + phosphate</text>
        <dbReference type="Rhea" id="RHEA:42692"/>
        <dbReference type="Rhea" id="RHEA-COMP:9584"/>
        <dbReference type="Rhea" id="RHEA-COMP:10183"/>
        <dbReference type="ChEBI" id="CHEBI:15444"/>
        <dbReference type="ChEBI" id="CHEBI:43474"/>
        <dbReference type="ChEBI" id="CHEBI:63576"/>
        <dbReference type="EC" id="2.4.99.16"/>
    </reaction>
</comment>
<evidence type="ECO:0000313" key="8">
    <source>
        <dbReference type="EMBL" id="QCN93898.1"/>
    </source>
</evidence>
<dbReference type="InterPro" id="IPR013783">
    <property type="entry name" value="Ig-like_fold"/>
</dbReference>
<sequence>MATAGPRIYNLFPTLVGPMRDWAGHLPRIQGMGFDWLFLNPIHYPGFSGSLYAVKDYYRLHDRIQGGAPEHPDELLRGFIAEAGRHGQSVMLDLVINHTTKDAILVGEHPDWYRRDANGDLYSPRAVDPVDPSRVTIWGDLAMLDYERAEVRAGLTDYWTRYLRHYIGLGVKGFRCDAAYQIPAEVWKTLIERSREADPEVKFFAETLGCTVEQVRDLCGAGFDFLFNSAKWWDFKSDWLLDQYDEFRWIAPSIAFPESHDTDRLAAEVGSQDTERLAAQLKMHYLFAASFSTGVMMPVGFEYGFTRKLDVVNTTPDDWEQPKLDLTGFIGAVNAMKADSPALNVEGPQRRVTSPHNPVIGLIRETSGWANGSGEGCSVLLINPDENQPHAIDPGPLLASTGGGFADFEDVTPEAAPLPFEPGRDLRLRPLEMRVFRARPAQSRPIELNHLGERGAEHDSATRAWMDELASRRVTIENVYPELDGGRFPVKRVVGDVMEVWADIYTDGTFVLGAAVTYRPVDEEEWREVPMTFFDNDRWIGKLPLTRNTRYQYSILAWRDVWESWRADFKKKNDAGLDVGLELIEGRRFVEHAVGLNRGEDGGEGRAALERVVERMNSLQGAELTAYALSDEPRQAMAKYGERQYLSRYGCDLEVYVDRTAARYSAWFEIFPRSASPDPSRPGTFDDVSNMLPFIRGMGFDVLYFPPIHPIGRSFRKGRNNTLNPGPNDPGVPYAIGASEGGHADIDPMIGDFEGFRRLVKEARRHGIEIALDFAVQCSPDHPWIKSHPQWFYWRPDGTIRYAENPPKKYQDIVNVSFYRESYPDLWYALRDVVLFWCDEGVRIFRVDNPHTKPFPFWEWMIREVQDRFPDALFLAEAFTRPKLMRRLAKIGFTQSYSYFTWRNTKAELTEYLTELTQGESKDYMQPNFFANTPDILPPILVHGGRPAHMMRAVLAGTLSGVYGLYTPYFVCEADPYPGKEEYNHSEKYEIRHWDWNKPGNIVDYVTRLNKIRAENPALHKFTNLKFYNAYDDNILLYGKMTESKDNVILIAVNLDPHNGHGGTIEVPLWELGLDDGAHVQVEDLFTGQRFTWIGKFQHVWLDPQQNPAAIWRIRPPGR</sequence>
<comment type="similarity">
    <text evidence="6">Belongs to the glycosyl hydrolase 13 family. GlgE subfamily.</text>
</comment>
<feature type="active site" description="Nucleophile" evidence="6">
    <location>
        <position position="848"/>
    </location>
</feature>
<dbReference type="AlphaFoldDB" id="A0A4D8PEE4"/>
<evidence type="ECO:0000256" key="3">
    <source>
        <dbReference type="ARBA" id="ARBA00022679"/>
    </source>
</evidence>
<dbReference type="InterPro" id="IPR006047">
    <property type="entry name" value="GH13_cat_dom"/>
</dbReference>
<dbReference type="Gene3D" id="1.20.58.80">
    <property type="entry name" value="Phosphotransferase system, lactose/cellobiose-type IIA subunit"/>
    <property type="match status" value="1"/>
</dbReference>
<dbReference type="KEGG" id="aare:D3093_00635"/>
<dbReference type="InterPro" id="IPR026585">
    <property type="entry name" value="GlgE"/>
</dbReference>
<dbReference type="SUPFAM" id="SSF51445">
    <property type="entry name" value="(Trans)glycosidases"/>
    <property type="match status" value="2"/>
</dbReference>
<evidence type="ECO:0000256" key="4">
    <source>
        <dbReference type="ARBA" id="ARBA00023277"/>
    </source>
</evidence>
<feature type="active site" description="Proton donor" evidence="6">
    <location>
        <position position="877"/>
    </location>
</feature>
<dbReference type="InterPro" id="IPR049171">
    <property type="entry name" value="GLGE_C"/>
</dbReference>
<dbReference type="EC" id="2.4.99.16" evidence="6"/>
<dbReference type="Proteomes" id="UP000298595">
    <property type="component" value="Chromosome"/>
</dbReference>
<gene>
    <name evidence="6" type="primary">glgE</name>
    <name evidence="8" type="ORF">D3093_00635</name>
</gene>
<evidence type="ECO:0000256" key="6">
    <source>
        <dbReference type="HAMAP-Rule" id="MF_02124"/>
    </source>
</evidence>
<dbReference type="HAMAP" id="MF_02124">
    <property type="entry name" value="GlgE"/>
    <property type="match status" value="1"/>
</dbReference>
<dbReference type="InterPro" id="IPR032792">
    <property type="entry name" value="AGL_glucanoTrfase"/>
</dbReference>
<proteinExistence type="inferred from homology"/>
<dbReference type="InterPro" id="IPR021828">
    <property type="entry name" value="GlgE_dom_N/S"/>
</dbReference>
<feature type="binding site" evidence="6">
    <location>
        <position position="777"/>
    </location>
    <ligand>
        <name>alpha-maltose 1-phosphate</name>
        <dbReference type="ChEBI" id="CHEBI:63576"/>
    </ligand>
</feature>
<organism evidence="8 9">
    <name type="scientific">Azospirillum argentinense</name>
    <dbReference type="NCBI Taxonomy" id="2970906"/>
    <lineage>
        <taxon>Bacteria</taxon>
        <taxon>Pseudomonadati</taxon>
        <taxon>Pseudomonadota</taxon>
        <taxon>Alphaproteobacteria</taxon>
        <taxon>Rhodospirillales</taxon>
        <taxon>Azospirillaceae</taxon>
        <taxon>Azospirillum</taxon>
    </lineage>
</organism>
<dbReference type="Gene3D" id="2.60.40.1180">
    <property type="entry name" value="Golgi alpha-mannosidase II"/>
    <property type="match status" value="1"/>
</dbReference>
<dbReference type="GO" id="GO:0016758">
    <property type="term" value="F:hexosyltransferase activity"/>
    <property type="evidence" value="ECO:0007669"/>
    <property type="project" value="UniProtKB-UniRule"/>
</dbReference>
<evidence type="ECO:0000259" key="7">
    <source>
        <dbReference type="SMART" id="SM00642"/>
    </source>
</evidence>
<dbReference type="Pfam" id="PF14701">
    <property type="entry name" value="hDGE_amylase"/>
    <property type="match status" value="1"/>
</dbReference>